<evidence type="ECO:0000259" key="3">
    <source>
        <dbReference type="PROSITE" id="PS50011"/>
    </source>
</evidence>
<dbReference type="GO" id="GO:0004674">
    <property type="term" value="F:protein serine/threonine kinase activity"/>
    <property type="evidence" value="ECO:0007669"/>
    <property type="project" value="TreeGrafter"/>
</dbReference>
<dbReference type="Pfam" id="PF00069">
    <property type="entry name" value="Pkinase"/>
    <property type="match status" value="1"/>
</dbReference>
<dbReference type="InterPro" id="IPR011009">
    <property type="entry name" value="Kinase-like_dom_sf"/>
</dbReference>
<keyword evidence="1" id="KW-0067">ATP-binding</keyword>
<comment type="caution">
    <text evidence="4">The sequence shown here is derived from an EMBL/GenBank/DDBJ whole genome shotgun (WGS) entry which is preliminary data.</text>
</comment>
<dbReference type="PROSITE" id="PS00107">
    <property type="entry name" value="PROTEIN_KINASE_ATP"/>
    <property type="match status" value="1"/>
</dbReference>
<accession>A0AAV9VKU4</accession>
<dbReference type="EMBL" id="JAVHNS010000001">
    <property type="protein sequence ID" value="KAK6362750.1"/>
    <property type="molecule type" value="Genomic_DNA"/>
</dbReference>
<evidence type="ECO:0000256" key="1">
    <source>
        <dbReference type="PROSITE-ProRule" id="PRU10141"/>
    </source>
</evidence>
<dbReference type="SUPFAM" id="SSF56112">
    <property type="entry name" value="Protein kinase-like (PK-like)"/>
    <property type="match status" value="1"/>
</dbReference>
<dbReference type="SMART" id="SM00220">
    <property type="entry name" value="S_TKc"/>
    <property type="match status" value="1"/>
</dbReference>
<feature type="binding site" evidence="1">
    <location>
        <position position="208"/>
    </location>
    <ligand>
        <name>ATP</name>
        <dbReference type="ChEBI" id="CHEBI:30616"/>
    </ligand>
</feature>
<evidence type="ECO:0000256" key="2">
    <source>
        <dbReference type="SAM" id="MobiDB-lite"/>
    </source>
</evidence>
<evidence type="ECO:0000313" key="5">
    <source>
        <dbReference type="Proteomes" id="UP001373714"/>
    </source>
</evidence>
<keyword evidence="1" id="KW-0547">Nucleotide-binding</keyword>
<sequence>MDEDTSCPGKKELIILKLPQDEVHRNRVYSELSQVIGKPPWARDTRENKDLASTEYPQYDPMDIDSETPIRTSRAQPTIDRKGKQRDYLATSFYSANETIAAAAETSAGNPQSTDSAGLTDYHTKNQWIPSATSGSVSRVAPSVSLNQETAESDDLLGFLAVVEHRKIDILPLHWDNTDSIGCGGTANISKGVKVATTKGDNLGFVFKRTQSQAKYEDPAQVFRSVLSEVYILGHPVVQQHPNINSLEGICWETIHGRPWPVLIFKQAPYGDLGKFMRTKEARGLTFQDKIKLCWEMGNALQLMHSCNAIHGDMKPENVLICKDSDGKFSAQVTDFGYSTIFANDNDKAKISLPRSWPWTAPEIEQGSWVTFEQAKAADIFSYGLLCFWLLCYDSVSKHSSDWAGPSRDFIQDIKRTSCFSQTATEIVKYDLDITKDNFLQAWALDLFFSRTLSSDQGKRELDVDTLPEYFGLPVQPSPLMEQFGESYLLKSKASFTLPALLSRLIRCPRDVRKEVFERLIERTSRDTDTGFSKSEENDTYSNYQLLAFNIALCYELGLGTEKCSEEANSWRQRGNCEQFQNVLDMVRSDTNGLYSAYEYLPHSLNTTGGGLNSSTRERWAIEVSVPWISKVLGQETNGYTPKVIDMSNIFHQNRSDIMTDIANGHNKKGFFVSWMQLACSSDTSNYDYSSQDSHLIVFPTISAENVGYQESLKEEQGKVHLSLEAKKRAIGSTHQDTLQDLDKLRILYSRTSQPSDKVVVLWEELLSLQQEMFGYMSPSTLKSAEGLARLYIQRNELRKAYPLVKALSGTARSLFGDSSGHALESLGLLESFLSAAAHVGGFQQDDHEMYSSLLLYTSIAQESSNGGSKKLPFKTSLGRFNIVMGSYAGLLCRQPAIALFGPRPQFASDPDLEAVEKDPQISPRNYFSSSLTKFEGSIKGAEKDPTINQTEVLYAKLMLACGHIILCFDEAIEWGERALSLKKAYQIQADIYMQGYDLQSLPAQNPHFILNPDMKKQGDNLWAITQGLLRTGYFQEDFLHYTLREYIPGDPSFDDRTRLLPPVKRDPDSKYPPRLLVLVPRYSSDSVILMGERLVRTIDDGDLDIDKGSVADVHSFHIYMAYLEGTISPEHKNIDRAIEVAEQLLQRADNDEKLIQRIICLKTLLEARYRATRNIKDLQATVLLTEQLTYPEASTSRMSSGFTSLDWLWQLSKRLQKIWWQLKDDDTFVHLVKVQRRLISRGKDPHQVLEAWLLLTTVELRHLLEDASNTRPIRMWLENTMMFLQIFFVSGSGEKLKTRNASKLANGEPSSTFNKEIAMQTKHELALMTLVAIYEFLLCFLPANENSCIDRGSSLDRALICVSAALKHAGGGGLLEPFLKKTRDSIASVKIQFEGGMGFDLETKIPPQFFTLFQIYFPEVNSHGGWLPDWYLLSKQMVSAPFYAYT</sequence>
<keyword evidence="5" id="KW-1185">Reference proteome</keyword>
<gene>
    <name evidence="4" type="ORF">TWF730_000205</name>
</gene>
<dbReference type="GO" id="GO:0005524">
    <property type="term" value="F:ATP binding"/>
    <property type="evidence" value="ECO:0007669"/>
    <property type="project" value="UniProtKB-UniRule"/>
</dbReference>
<feature type="region of interest" description="Disordered" evidence="2">
    <location>
        <begin position="41"/>
        <end position="68"/>
    </location>
</feature>
<dbReference type="CDD" id="cd00180">
    <property type="entry name" value="PKc"/>
    <property type="match status" value="1"/>
</dbReference>
<feature type="domain" description="Protein kinase" evidence="3">
    <location>
        <begin position="175"/>
        <end position="449"/>
    </location>
</feature>
<dbReference type="InterPro" id="IPR017441">
    <property type="entry name" value="Protein_kinase_ATP_BS"/>
</dbReference>
<feature type="compositionally biased region" description="Basic and acidic residues" evidence="2">
    <location>
        <begin position="41"/>
        <end position="52"/>
    </location>
</feature>
<dbReference type="InterPro" id="IPR000719">
    <property type="entry name" value="Prot_kinase_dom"/>
</dbReference>
<proteinExistence type="predicted"/>
<reference evidence="4 5" key="1">
    <citation type="submission" date="2019-10" db="EMBL/GenBank/DDBJ databases">
        <authorList>
            <person name="Palmer J.M."/>
        </authorList>
    </citation>
    <scope>NUCLEOTIDE SEQUENCE [LARGE SCALE GENOMIC DNA]</scope>
    <source>
        <strain evidence="4 5">TWF730</strain>
    </source>
</reference>
<dbReference type="PROSITE" id="PS50011">
    <property type="entry name" value="PROTEIN_KINASE_DOM"/>
    <property type="match status" value="1"/>
</dbReference>
<name>A0AAV9VKU4_9PEZI</name>
<dbReference type="PANTHER" id="PTHR24359">
    <property type="entry name" value="SERINE/THREONINE-PROTEIN KINASE SBK1"/>
    <property type="match status" value="1"/>
</dbReference>
<evidence type="ECO:0000313" key="4">
    <source>
        <dbReference type="EMBL" id="KAK6362750.1"/>
    </source>
</evidence>
<dbReference type="InterPro" id="IPR011990">
    <property type="entry name" value="TPR-like_helical_dom_sf"/>
</dbReference>
<protein>
    <recommendedName>
        <fullName evidence="3">Protein kinase domain-containing protein</fullName>
    </recommendedName>
</protein>
<dbReference type="PANTHER" id="PTHR24359:SF1">
    <property type="entry name" value="INHIBITOR OF NUCLEAR FACTOR KAPPA-B KINASE EPSILON SUBUNIT HOMOLOG 1-RELATED"/>
    <property type="match status" value="1"/>
</dbReference>
<dbReference type="Proteomes" id="UP001373714">
    <property type="component" value="Unassembled WGS sequence"/>
</dbReference>
<organism evidence="4 5">
    <name type="scientific">Orbilia blumenaviensis</name>
    <dbReference type="NCBI Taxonomy" id="1796055"/>
    <lineage>
        <taxon>Eukaryota</taxon>
        <taxon>Fungi</taxon>
        <taxon>Dikarya</taxon>
        <taxon>Ascomycota</taxon>
        <taxon>Pezizomycotina</taxon>
        <taxon>Orbiliomycetes</taxon>
        <taxon>Orbiliales</taxon>
        <taxon>Orbiliaceae</taxon>
        <taxon>Orbilia</taxon>
    </lineage>
</organism>
<dbReference type="Gene3D" id="1.25.40.10">
    <property type="entry name" value="Tetratricopeptide repeat domain"/>
    <property type="match status" value="1"/>
</dbReference>
<dbReference type="Gene3D" id="1.10.510.10">
    <property type="entry name" value="Transferase(Phosphotransferase) domain 1"/>
    <property type="match status" value="1"/>
</dbReference>